<dbReference type="RefSeq" id="WP_231617195.1">
    <property type="nucleotide sequence ID" value="NZ_SJPY01000001.1"/>
</dbReference>
<accession>A0A5C6E5H7</accession>
<dbReference type="Gene3D" id="1.20.1440.60">
    <property type="entry name" value="23S rRNA-intervening sequence"/>
    <property type="match status" value="1"/>
</dbReference>
<proteinExistence type="predicted"/>
<dbReference type="SUPFAM" id="SSF158446">
    <property type="entry name" value="IVS-encoded protein-like"/>
    <property type="match status" value="1"/>
</dbReference>
<dbReference type="PANTHER" id="PTHR38471">
    <property type="entry name" value="FOUR HELIX BUNDLE PROTEIN"/>
    <property type="match status" value="1"/>
</dbReference>
<evidence type="ECO:0000256" key="1">
    <source>
        <dbReference type="SAM" id="MobiDB-lite"/>
    </source>
</evidence>
<feature type="compositionally biased region" description="Basic and acidic residues" evidence="1">
    <location>
        <begin position="146"/>
        <end position="161"/>
    </location>
</feature>
<evidence type="ECO:0000313" key="2">
    <source>
        <dbReference type="EMBL" id="TWU44953.1"/>
    </source>
</evidence>
<dbReference type="EMBL" id="SJPY01000001">
    <property type="protein sequence ID" value="TWU44953.1"/>
    <property type="molecule type" value="Genomic_DNA"/>
</dbReference>
<comment type="caution">
    <text evidence="2">The sequence shown here is derived from an EMBL/GenBank/DDBJ whole genome shotgun (WGS) entry which is preliminary data.</text>
</comment>
<dbReference type="InterPro" id="IPR012657">
    <property type="entry name" value="23S_rRNA-intervening_sequence"/>
</dbReference>
<gene>
    <name evidence="2" type="ORF">Q31b_01240</name>
</gene>
<keyword evidence="3" id="KW-1185">Reference proteome</keyword>
<sequence>MTQPIFDHDRLDVYRLSIEYVASSFAIAKDLNGCHRHARDQWLHATQSIPLNIAEGNGKRSLKDRSHFLDIARGSALECVAIQDVLAATDSMNDECHRQRKQILHRIVSMLTRLIARSDVVAESATEYNAGVEYKYEYREAEYEYDEVRKPEPSRPPKDGYRYPLTNHETSKRSISRLRRAYFVWTRSPDHRAKSAGRLAEWGLSGLALTNWRENCRYRDCR</sequence>
<dbReference type="PANTHER" id="PTHR38471:SF2">
    <property type="entry name" value="FOUR HELIX BUNDLE PROTEIN"/>
    <property type="match status" value="1"/>
</dbReference>
<dbReference type="AlphaFoldDB" id="A0A5C6E5H7"/>
<protein>
    <recommendedName>
        <fullName evidence="4">Four helix bundle protein</fullName>
    </recommendedName>
</protein>
<dbReference type="Pfam" id="PF05635">
    <property type="entry name" value="23S_rRNA_IVP"/>
    <property type="match status" value="1"/>
</dbReference>
<reference evidence="2 3" key="1">
    <citation type="submission" date="2019-02" db="EMBL/GenBank/DDBJ databases">
        <title>Deep-cultivation of Planctomycetes and their phenomic and genomic characterization uncovers novel biology.</title>
        <authorList>
            <person name="Wiegand S."/>
            <person name="Jogler M."/>
            <person name="Boedeker C."/>
            <person name="Pinto D."/>
            <person name="Vollmers J."/>
            <person name="Rivas-Marin E."/>
            <person name="Kohn T."/>
            <person name="Peeters S.H."/>
            <person name="Heuer A."/>
            <person name="Rast P."/>
            <person name="Oberbeckmann S."/>
            <person name="Bunk B."/>
            <person name="Jeske O."/>
            <person name="Meyerdierks A."/>
            <person name="Storesund J.E."/>
            <person name="Kallscheuer N."/>
            <person name="Luecker S."/>
            <person name="Lage O.M."/>
            <person name="Pohl T."/>
            <person name="Merkel B.J."/>
            <person name="Hornburger P."/>
            <person name="Mueller R.-W."/>
            <person name="Bruemmer F."/>
            <person name="Labrenz M."/>
            <person name="Spormann A.M."/>
            <person name="Op Den Camp H."/>
            <person name="Overmann J."/>
            <person name="Amann R."/>
            <person name="Jetten M.S.M."/>
            <person name="Mascher T."/>
            <person name="Medema M.H."/>
            <person name="Devos D.P."/>
            <person name="Kaster A.-K."/>
            <person name="Ovreas L."/>
            <person name="Rohde M."/>
            <person name="Galperin M.Y."/>
            <person name="Jogler C."/>
        </authorList>
    </citation>
    <scope>NUCLEOTIDE SEQUENCE [LARGE SCALE GENOMIC DNA]</scope>
    <source>
        <strain evidence="2 3">Q31b</strain>
    </source>
</reference>
<name>A0A5C6E5H7_9BACT</name>
<evidence type="ECO:0008006" key="4">
    <source>
        <dbReference type="Google" id="ProtNLM"/>
    </source>
</evidence>
<dbReference type="InterPro" id="IPR036583">
    <property type="entry name" value="23S_rRNA_IVS_sf"/>
</dbReference>
<dbReference type="Proteomes" id="UP000315471">
    <property type="component" value="Unassembled WGS sequence"/>
</dbReference>
<organism evidence="2 3">
    <name type="scientific">Novipirellula aureliae</name>
    <dbReference type="NCBI Taxonomy" id="2527966"/>
    <lineage>
        <taxon>Bacteria</taxon>
        <taxon>Pseudomonadati</taxon>
        <taxon>Planctomycetota</taxon>
        <taxon>Planctomycetia</taxon>
        <taxon>Pirellulales</taxon>
        <taxon>Pirellulaceae</taxon>
        <taxon>Novipirellula</taxon>
    </lineage>
</organism>
<feature type="region of interest" description="Disordered" evidence="1">
    <location>
        <begin position="146"/>
        <end position="166"/>
    </location>
</feature>
<evidence type="ECO:0000313" key="3">
    <source>
        <dbReference type="Proteomes" id="UP000315471"/>
    </source>
</evidence>
<dbReference type="NCBIfam" id="TIGR02436">
    <property type="entry name" value="four helix bundle protein"/>
    <property type="match status" value="1"/>
</dbReference>